<organism evidence="11 12">
    <name type="scientific">Crucibulum laeve</name>
    <dbReference type="NCBI Taxonomy" id="68775"/>
    <lineage>
        <taxon>Eukaryota</taxon>
        <taxon>Fungi</taxon>
        <taxon>Dikarya</taxon>
        <taxon>Basidiomycota</taxon>
        <taxon>Agaricomycotina</taxon>
        <taxon>Agaricomycetes</taxon>
        <taxon>Agaricomycetidae</taxon>
        <taxon>Agaricales</taxon>
        <taxon>Agaricineae</taxon>
        <taxon>Nidulariaceae</taxon>
        <taxon>Crucibulum</taxon>
    </lineage>
</organism>
<name>A0A5C3MIQ5_9AGAR</name>
<dbReference type="STRING" id="68775.A0A5C3MIQ5"/>
<evidence type="ECO:0000256" key="9">
    <source>
        <dbReference type="SAM" id="SignalP"/>
    </source>
</evidence>
<evidence type="ECO:0000313" key="12">
    <source>
        <dbReference type="Proteomes" id="UP000308652"/>
    </source>
</evidence>
<feature type="chain" id="PRO_5022865354" description="mannan endo-1,4-beta-mannosidase" evidence="9">
    <location>
        <begin position="19"/>
        <end position="443"/>
    </location>
</feature>
<evidence type="ECO:0000256" key="6">
    <source>
        <dbReference type="ARBA" id="ARBA00022729"/>
    </source>
</evidence>
<dbReference type="InterPro" id="IPR045053">
    <property type="entry name" value="MAN-like"/>
</dbReference>
<comment type="catalytic activity">
    <reaction evidence="1">
        <text>Random hydrolysis of (1-&gt;4)-beta-D-mannosidic linkages in mannans, galactomannans and glucomannans.</text>
        <dbReference type="EC" id="3.2.1.78"/>
    </reaction>
</comment>
<feature type="domain" description="Glycoside hydrolase family 5" evidence="10">
    <location>
        <begin position="27"/>
        <end position="265"/>
    </location>
</feature>
<feature type="domain" description="Glycoside hydrolase family 5" evidence="10">
    <location>
        <begin position="293"/>
        <end position="358"/>
    </location>
</feature>
<accession>A0A5C3MIQ5</accession>
<dbReference type="InterPro" id="IPR001547">
    <property type="entry name" value="Glyco_hydro_5"/>
</dbReference>
<evidence type="ECO:0000256" key="5">
    <source>
        <dbReference type="ARBA" id="ARBA00022525"/>
    </source>
</evidence>
<evidence type="ECO:0000256" key="3">
    <source>
        <dbReference type="ARBA" id="ARBA00005641"/>
    </source>
</evidence>
<dbReference type="GO" id="GO:0046355">
    <property type="term" value="P:mannan catabolic process"/>
    <property type="evidence" value="ECO:0007669"/>
    <property type="project" value="UniProtKB-ARBA"/>
</dbReference>
<dbReference type="EMBL" id="ML213595">
    <property type="protein sequence ID" value="TFK41081.1"/>
    <property type="molecule type" value="Genomic_DNA"/>
</dbReference>
<dbReference type="OrthoDB" id="406631at2759"/>
<dbReference type="AlphaFoldDB" id="A0A5C3MIQ5"/>
<evidence type="ECO:0000256" key="2">
    <source>
        <dbReference type="ARBA" id="ARBA00004613"/>
    </source>
</evidence>
<dbReference type="Gene3D" id="3.20.20.80">
    <property type="entry name" value="Glycosidases"/>
    <property type="match status" value="1"/>
</dbReference>
<dbReference type="Pfam" id="PF26410">
    <property type="entry name" value="GH5_mannosidase"/>
    <property type="match status" value="2"/>
</dbReference>
<dbReference type="InterPro" id="IPR017853">
    <property type="entry name" value="GH"/>
</dbReference>
<evidence type="ECO:0000256" key="7">
    <source>
        <dbReference type="ARBA" id="ARBA00022801"/>
    </source>
</evidence>
<protein>
    <recommendedName>
        <fullName evidence="4">mannan endo-1,4-beta-mannosidase</fullName>
        <ecNumber evidence="4">3.2.1.78</ecNumber>
    </recommendedName>
</protein>
<evidence type="ECO:0000313" key="11">
    <source>
        <dbReference type="EMBL" id="TFK41081.1"/>
    </source>
</evidence>
<evidence type="ECO:0000256" key="8">
    <source>
        <dbReference type="ARBA" id="ARBA00023295"/>
    </source>
</evidence>
<feature type="signal peptide" evidence="9">
    <location>
        <begin position="1"/>
        <end position="18"/>
    </location>
</feature>
<reference evidence="11 12" key="1">
    <citation type="journal article" date="2019" name="Nat. Ecol. Evol.">
        <title>Megaphylogeny resolves global patterns of mushroom evolution.</title>
        <authorList>
            <person name="Varga T."/>
            <person name="Krizsan K."/>
            <person name="Foldi C."/>
            <person name="Dima B."/>
            <person name="Sanchez-Garcia M."/>
            <person name="Sanchez-Ramirez S."/>
            <person name="Szollosi G.J."/>
            <person name="Szarkandi J.G."/>
            <person name="Papp V."/>
            <person name="Albert L."/>
            <person name="Andreopoulos W."/>
            <person name="Angelini C."/>
            <person name="Antonin V."/>
            <person name="Barry K.W."/>
            <person name="Bougher N.L."/>
            <person name="Buchanan P."/>
            <person name="Buyck B."/>
            <person name="Bense V."/>
            <person name="Catcheside P."/>
            <person name="Chovatia M."/>
            <person name="Cooper J."/>
            <person name="Damon W."/>
            <person name="Desjardin D."/>
            <person name="Finy P."/>
            <person name="Geml J."/>
            <person name="Haridas S."/>
            <person name="Hughes K."/>
            <person name="Justo A."/>
            <person name="Karasinski D."/>
            <person name="Kautmanova I."/>
            <person name="Kiss B."/>
            <person name="Kocsube S."/>
            <person name="Kotiranta H."/>
            <person name="LaButti K.M."/>
            <person name="Lechner B.E."/>
            <person name="Liimatainen K."/>
            <person name="Lipzen A."/>
            <person name="Lukacs Z."/>
            <person name="Mihaltcheva S."/>
            <person name="Morgado L.N."/>
            <person name="Niskanen T."/>
            <person name="Noordeloos M.E."/>
            <person name="Ohm R.A."/>
            <person name="Ortiz-Santana B."/>
            <person name="Ovrebo C."/>
            <person name="Racz N."/>
            <person name="Riley R."/>
            <person name="Savchenko A."/>
            <person name="Shiryaev A."/>
            <person name="Soop K."/>
            <person name="Spirin V."/>
            <person name="Szebenyi C."/>
            <person name="Tomsovsky M."/>
            <person name="Tulloss R.E."/>
            <person name="Uehling J."/>
            <person name="Grigoriev I.V."/>
            <person name="Vagvolgyi C."/>
            <person name="Papp T."/>
            <person name="Martin F.M."/>
            <person name="Miettinen O."/>
            <person name="Hibbett D.S."/>
            <person name="Nagy L.G."/>
        </authorList>
    </citation>
    <scope>NUCLEOTIDE SEQUENCE [LARGE SCALE GENOMIC DNA]</scope>
    <source>
        <strain evidence="11 12">CBS 166.37</strain>
    </source>
</reference>
<dbReference type="SUPFAM" id="SSF51445">
    <property type="entry name" value="(Trans)glycosidases"/>
    <property type="match status" value="1"/>
</dbReference>
<comment type="similarity">
    <text evidence="3">Belongs to the glycosyl hydrolase 5 (cellulase A) family.</text>
</comment>
<dbReference type="Proteomes" id="UP000308652">
    <property type="component" value="Unassembled WGS sequence"/>
</dbReference>
<sequence length="443" mass="49872">MRFLLSSLLLFLSITVGASPGAPKPPKDFVTPKGASFQLNGKPFAFVGANSYARWLPLLQRQDDIEATFKEMQGAGIKVLRTWGFNAINGSELADAKKSGLTYYQVWNSTEWVLNDGAQGLQRLDNIIETAGKYGIKVILAFTNNWVGYGGSELYINWIAGAGKTHDVFYSDPRIVASYRMSLTYLMHHSYIALERYVKTIVNRYKNSANVFAWELMNEARCLGDLPSSSACPRTGLLHDWYKQQAAFVRKLDPNHLITTGGEGHFFWKKSIGYWLNGQFISDYNFNGDAGEDFDGDLALDNIDFGTYHLYPQFWYGNLDTPDRTNFSIKSWGLDWIKAHADAAKKANKPVILEEFGVFGLQNKTEIYPEWVNIALDTKHGWIMPWQFGKLGLKEDGGNRLIKYADALIDGASPNDGFTYYKNQTAVWNVFTNAAKVQAARSK</sequence>
<keyword evidence="5" id="KW-0964">Secreted</keyword>
<keyword evidence="12" id="KW-1185">Reference proteome</keyword>
<keyword evidence="7 11" id="KW-0378">Hydrolase</keyword>
<evidence type="ECO:0000259" key="10">
    <source>
        <dbReference type="Pfam" id="PF26410"/>
    </source>
</evidence>
<comment type="subcellular location">
    <subcellularLocation>
        <location evidence="2">Secreted</location>
    </subcellularLocation>
</comment>
<dbReference type="GO" id="GO:0005576">
    <property type="term" value="C:extracellular region"/>
    <property type="evidence" value="ECO:0007669"/>
    <property type="project" value="UniProtKB-SubCell"/>
</dbReference>
<dbReference type="EC" id="3.2.1.78" evidence="4"/>
<proteinExistence type="inferred from homology"/>
<evidence type="ECO:0000256" key="1">
    <source>
        <dbReference type="ARBA" id="ARBA00001678"/>
    </source>
</evidence>
<dbReference type="PANTHER" id="PTHR31451">
    <property type="match status" value="1"/>
</dbReference>
<gene>
    <name evidence="11" type="ORF">BDQ12DRAFT_626284</name>
</gene>
<dbReference type="GO" id="GO:0016985">
    <property type="term" value="F:mannan endo-1,4-beta-mannosidase activity"/>
    <property type="evidence" value="ECO:0007669"/>
    <property type="project" value="UniProtKB-EC"/>
</dbReference>
<keyword evidence="8" id="KW-0326">Glycosidase</keyword>
<evidence type="ECO:0000256" key="4">
    <source>
        <dbReference type="ARBA" id="ARBA00012706"/>
    </source>
</evidence>
<dbReference type="PANTHER" id="PTHR31451:SF39">
    <property type="entry name" value="MANNAN ENDO-1,4-BETA-MANNOSIDASE 1"/>
    <property type="match status" value="1"/>
</dbReference>
<keyword evidence="6 9" id="KW-0732">Signal</keyword>